<dbReference type="GO" id="GO:0003700">
    <property type="term" value="F:DNA-binding transcription factor activity"/>
    <property type="evidence" value="ECO:0007669"/>
    <property type="project" value="TreeGrafter"/>
</dbReference>
<reference evidence="6 7" key="1">
    <citation type="submission" date="2018-07" db="EMBL/GenBank/DDBJ databases">
        <title>Genomic Encyclopedia of Type Strains, Phase IV (KMG-IV): sequencing the most valuable type-strain genomes for metagenomic binning, comparative biology and taxonomic classification.</title>
        <authorList>
            <person name="Goeker M."/>
        </authorList>
    </citation>
    <scope>NUCLEOTIDE SEQUENCE [LARGE SCALE GENOMIC DNA]</scope>
    <source>
        <strain evidence="6 7">DSM 21634</strain>
    </source>
</reference>
<dbReference type="PROSITE" id="PS51078">
    <property type="entry name" value="ICLR_ED"/>
    <property type="match status" value="1"/>
</dbReference>
<dbReference type="OrthoDB" id="6057486at2"/>
<dbReference type="Pfam" id="PF09339">
    <property type="entry name" value="HTH_IclR"/>
    <property type="match status" value="1"/>
</dbReference>
<name>A0A368XX24_9BURK</name>
<evidence type="ECO:0000313" key="7">
    <source>
        <dbReference type="Proteomes" id="UP000252884"/>
    </source>
</evidence>
<dbReference type="PANTHER" id="PTHR30136">
    <property type="entry name" value="HELIX-TURN-HELIX TRANSCRIPTIONAL REGULATOR, ICLR FAMILY"/>
    <property type="match status" value="1"/>
</dbReference>
<dbReference type="Pfam" id="PF01614">
    <property type="entry name" value="IclR_C"/>
    <property type="match status" value="1"/>
</dbReference>
<keyword evidence="1" id="KW-0805">Transcription regulation</keyword>
<dbReference type="InterPro" id="IPR036390">
    <property type="entry name" value="WH_DNA-bd_sf"/>
</dbReference>
<dbReference type="Gene3D" id="1.10.10.10">
    <property type="entry name" value="Winged helix-like DNA-binding domain superfamily/Winged helix DNA-binding domain"/>
    <property type="match status" value="1"/>
</dbReference>
<protein>
    <submittedName>
        <fullName evidence="6">IclR family transcriptional regulator</fullName>
    </submittedName>
</protein>
<evidence type="ECO:0000256" key="3">
    <source>
        <dbReference type="ARBA" id="ARBA00023163"/>
    </source>
</evidence>
<dbReference type="Proteomes" id="UP000252884">
    <property type="component" value="Unassembled WGS sequence"/>
</dbReference>
<proteinExistence type="predicted"/>
<dbReference type="GO" id="GO:0045892">
    <property type="term" value="P:negative regulation of DNA-templated transcription"/>
    <property type="evidence" value="ECO:0007669"/>
    <property type="project" value="TreeGrafter"/>
</dbReference>
<keyword evidence="3" id="KW-0804">Transcription</keyword>
<evidence type="ECO:0000259" key="4">
    <source>
        <dbReference type="PROSITE" id="PS51077"/>
    </source>
</evidence>
<dbReference type="GO" id="GO:0003677">
    <property type="term" value="F:DNA binding"/>
    <property type="evidence" value="ECO:0007669"/>
    <property type="project" value="UniProtKB-KW"/>
</dbReference>
<dbReference type="Gene3D" id="3.30.450.40">
    <property type="match status" value="1"/>
</dbReference>
<sequence length="265" mass="28594">MAPTSPISKRPATARVRPVPAVSRALAILRFLARQTEPSTLKTISQELEMVTSTCLHILRALVEEQMVQVDASTKRYTLGVGVLSLARSVAENNPFHTLAQPVLDKIAEDWNVTTIGVKVAGIEDLVVLALARSRSPFSFYVEVGSRFPALTSATGRLVAAHAALSPAELLKQFRQLRWDNPPDFAQWQKEVQAAGRQGFGIDHGHYMSGITVIAAPVTTAQARMTHALVAVGVTDQLTKGTTQALAKALLEEARTLSQTLGGRP</sequence>
<dbReference type="SUPFAM" id="SSF46785">
    <property type="entry name" value="Winged helix' DNA-binding domain"/>
    <property type="match status" value="1"/>
</dbReference>
<keyword evidence="2" id="KW-0238">DNA-binding</keyword>
<dbReference type="InterPro" id="IPR029016">
    <property type="entry name" value="GAF-like_dom_sf"/>
</dbReference>
<comment type="caution">
    <text evidence="6">The sequence shown here is derived from an EMBL/GenBank/DDBJ whole genome shotgun (WGS) entry which is preliminary data.</text>
</comment>
<dbReference type="SMART" id="SM00346">
    <property type="entry name" value="HTH_ICLR"/>
    <property type="match status" value="1"/>
</dbReference>
<dbReference type="EMBL" id="QPJK01000003">
    <property type="protein sequence ID" value="RCW72523.1"/>
    <property type="molecule type" value="Genomic_DNA"/>
</dbReference>
<feature type="domain" description="IclR-ED" evidence="5">
    <location>
        <begin position="82"/>
        <end position="263"/>
    </location>
</feature>
<accession>A0A368XX24</accession>
<dbReference type="RefSeq" id="WP_114467950.1">
    <property type="nucleotide sequence ID" value="NZ_QPJK01000003.1"/>
</dbReference>
<dbReference type="InterPro" id="IPR005471">
    <property type="entry name" value="Tscrpt_reg_IclR_N"/>
</dbReference>
<keyword evidence="7" id="KW-1185">Reference proteome</keyword>
<evidence type="ECO:0000256" key="2">
    <source>
        <dbReference type="ARBA" id="ARBA00023125"/>
    </source>
</evidence>
<dbReference type="AlphaFoldDB" id="A0A368XX24"/>
<feature type="domain" description="HTH iclR-type" evidence="4">
    <location>
        <begin position="19"/>
        <end position="81"/>
    </location>
</feature>
<dbReference type="PANTHER" id="PTHR30136:SF24">
    <property type="entry name" value="HTH-TYPE TRANSCRIPTIONAL REPRESSOR ALLR"/>
    <property type="match status" value="1"/>
</dbReference>
<dbReference type="InterPro" id="IPR050707">
    <property type="entry name" value="HTH_MetabolicPath_Reg"/>
</dbReference>
<dbReference type="SUPFAM" id="SSF55781">
    <property type="entry name" value="GAF domain-like"/>
    <property type="match status" value="1"/>
</dbReference>
<dbReference type="PROSITE" id="PS51077">
    <property type="entry name" value="HTH_ICLR"/>
    <property type="match status" value="1"/>
</dbReference>
<dbReference type="InterPro" id="IPR036388">
    <property type="entry name" value="WH-like_DNA-bd_sf"/>
</dbReference>
<evidence type="ECO:0000256" key="1">
    <source>
        <dbReference type="ARBA" id="ARBA00023015"/>
    </source>
</evidence>
<evidence type="ECO:0000259" key="5">
    <source>
        <dbReference type="PROSITE" id="PS51078"/>
    </source>
</evidence>
<organism evidence="6 7">
    <name type="scientific">Pseudorhodoferax soli</name>
    <dbReference type="NCBI Taxonomy" id="545864"/>
    <lineage>
        <taxon>Bacteria</taxon>
        <taxon>Pseudomonadati</taxon>
        <taxon>Pseudomonadota</taxon>
        <taxon>Betaproteobacteria</taxon>
        <taxon>Burkholderiales</taxon>
        <taxon>Comamonadaceae</taxon>
    </lineage>
</organism>
<gene>
    <name evidence="6" type="ORF">DES41_103129</name>
</gene>
<dbReference type="InterPro" id="IPR014757">
    <property type="entry name" value="Tscrpt_reg_IclR_C"/>
</dbReference>
<evidence type="ECO:0000313" key="6">
    <source>
        <dbReference type="EMBL" id="RCW72523.1"/>
    </source>
</evidence>